<evidence type="ECO:0008006" key="3">
    <source>
        <dbReference type="Google" id="ProtNLM"/>
    </source>
</evidence>
<comment type="caution">
    <text evidence="1">The sequence shown here is derived from an EMBL/GenBank/DDBJ whole genome shotgun (WGS) entry which is preliminary data.</text>
</comment>
<sequence>MDSHRSPGAGTPAPGGLARLTHITDQLTAALHDLVQLVRDHRDAHDCPLTGIPCAGPWAAEQVLAMSPMQRAGLLTLAAVELEALGYGRPTAEDAVWPADPAGGGR</sequence>
<organism evidence="1 2">
    <name type="scientific">Micromonospora andamanensis</name>
    <dbReference type="NCBI Taxonomy" id="1287068"/>
    <lineage>
        <taxon>Bacteria</taxon>
        <taxon>Bacillati</taxon>
        <taxon>Actinomycetota</taxon>
        <taxon>Actinomycetes</taxon>
        <taxon>Micromonosporales</taxon>
        <taxon>Micromonosporaceae</taxon>
        <taxon>Micromonospora</taxon>
    </lineage>
</organism>
<accession>A0ABQ4HYN7</accession>
<name>A0ABQ4HYN7_9ACTN</name>
<evidence type="ECO:0000313" key="1">
    <source>
        <dbReference type="EMBL" id="GIJ10759.1"/>
    </source>
</evidence>
<protein>
    <recommendedName>
        <fullName evidence="3">DUF222 domain-containing protein</fullName>
    </recommendedName>
</protein>
<gene>
    <name evidence="1" type="ORF">Van01_39730</name>
</gene>
<reference evidence="1 2" key="1">
    <citation type="submission" date="2021-01" db="EMBL/GenBank/DDBJ databases">
        <title>Whole genome shotgun sequence of Verrucosispora andamanensis NBRC 109075.</title>
        <authorList>
            <person name="Komaki H."/>
            <person name="Tamura T."/>
        </authorList>
    </citation>
    <scope>NUCLEOTIDE SEQUENCE [LARGE SCALE GENOMIC DNA]</scope>
    <source>
        <strain evidence="1 2">NBRC 109075</strain>
    </source>
</reference>
<dbReference type="Proteomes" id="UP000647017">
    <property type="component" value="Unassembled WGS sequence"/>
</dbReference>
<keyword evidence="2" id="KW-1185">Reference proteome</keyword>
<dbReference type="RefSeq" id="WP_204009467.1">
    <property type="nucleotide sequence ID" value="NZ_BOOZ01000024.1"/>
</dbReference>
<evidence type="ECO:0000313" key="2">
    <source>
        <dbReference type="Proteomes" id="UP000647017"/>
    </source>
</evidence>
<dbReference type="EMBL" id="BOOZ01000024">
    <property type="protein sequence ID" value="GIJ10759.1"/>
    <property type="molecule type" value="Genomic_DNA"/>
</dbReference>
<proteinExistence type="predicted"/>